<dbReference type="GO" id="GO:0043811">
    <property type="term" value="F:phosphate:acyl-[acyl carrier protein] acyltransferase activity"/>
    <property type="evidence" value="ECO:0007669"/>
    <property type="project" value="UniProtKB-UniRule"/>
</dbReference>
<keyword evidence="11" id="KW-0012">Acyltransferase</keyword>
<dbReference type="PANTHER" id="PTHR30100:SF1">
    <property type="entry name" value="PHOSPHATE ACYLTRANSFERASE"/>
    <property type="match status" value="1"/>
</dbReference>
<dbReference type="InParanoid" id="A0A517SMW8"/>
<evidence type="ECO:0000313" key="12">
    <source>
        <dbReference type="Proteomes" id="UP000315700"/>
    </source>
</evidence>
<dbReference type="NCBIfam" id="TIGR00182">
    <property type="entry name" value="plsX"/>
    <property type="match status" value="1"/>
</dbReference>
<accession>A0A517SMW8</accession>
<dbReference type="FunCoup" id="A0A517SMW8">
    <property type="interactions" value="273"/>
</dbReference>
<dbReference type="KEGG" id="ccos:Pan44_55150"/>
<reference evidence="11 12" key="1">
    <citation type="submission" date="2019-02" db="EMBL/GenBank/DDBJ databases">
        <title>Deep-cultivation of Planctomycetes and their phenomic and genomic characterization uncovers novel biology.</title>
        <authorList>
            <person name="Wiegand S."/>
            <person name="Jogler M."/>
            <person name="Boedeker C."/>
            <person name="Pinto D."/>
            <person name="Vollmers J."/>
            <person name="Rivas-Marin E."/>
            <person name="Kohn T."/>
            <person name="Peeters S.H."/>
            <person name="Heuer A."/>
            <person name="Rast P."/>
            <person name="Oberbeckmann S."/>
            <person name="Bunk B."/>
            <person name="Jeske O."/>
            <person name="Meyerdierks A."/>
            <person name="Storesund J.E."/>
            <person name="Kallscheuer N."/>
            <person name="Luecker S."/>
            <person name="Lage O.M."/>
            <person name="Pohl T."/>
            <person name="Merkel B.J."/>
            <person name="Hornburger P."/>
            <person name="Mueller R.-W."/>
            <person name="Bruemmer F."/>
            <person name="Labrenz M."/>
            <person name="Spormann A.M."/>
            <person name="Op den Camp H."/>
            <person name="Overmann J."/>
            <person name="Amann R."/>
            <person name="Jetten M.S.M."/>
            <person name="Mascher T."/>
            <person name="Medema M.H."/>
            <person name="Devos D.P."/>
            <person name="Kaster A.-K."/>
            <person name="Ovreas L."/>
            <person name="Rohde M."/>
            <person name="Galperin M.Y."/>
            <person name="Jogler C."/>
        </authorList>
    </citation>
    <scope>NUCLEOTIDE SEQUENCE [LARGE SCALE GENOMIC DNA]</scope>
    <source>
        <strain evidence="11 12">Pan44</strain>
    </source>
</reference>
<evidence type="ECO:0000256" key="9">
    <source>
        <dbReference type="ARBA" id="ARBA00046608"/>
    </source>
</evidence>
<protein>
    <recommendedName>
        <fullName evidence="8 10">Phosphate acyltransferase</fullName>
        <ecNumber evidence="8 10">2.3.1.274</ecNumber>
    </recommendedName>
    <alternativeName>
        <fullName evidence="10">Acyl-ACP phosphotransacylase</fullName>
    </alternativeName>
    <alternativeName>
        <fullName evidence="10">Acyl-[acyl-carrier-protein]--phosphate acyltransferase</fullName>
    </alternativeName>
    <alternativeName>
        <fullName evidence="10">Phosphate-acyl-ACP acyltransferase</fullName>
    </alternativeName>
</protein>
<comment type="catalytic activity">
    <reaction evidence="1 10">
        <text>a fatty acyl-[ACP] + phosphate = an acyl phosphate + holo-[ACP]</text>
        <dbReference type="Rhea" id="RHEA:42292"/>
        <dbReference type="Rhea" id="RHEA-COMP:9685"/>
        <dbReference type="Rhea" id="RHEA-COMP:14125"/>
        <dbReference type="ChEBI" id="CHEBI:43474"/>
        <dbReference type="ChEBI" id="CHEBI:59918"/>
        <dbReference type="ChEBI" id="CHEBI:64479"/>
        <dbReference type="ChEBI" id="CHEBI:138651"/>
        <dbReference type="EC" id="2.3.1.274"/>
    </reaction>
</comment>
<dbReference type="GO" id="GO:0005737">
    <property type="term" value="C:cytoplasm"/>
    <property type="evidence" value="ECO:0007669"/>
    <property type="project" value="UniProtKB-SubCell"/>
</dbReference>
<dbReference type="Pfam" id="PF02504">
    <property type="entry name" value="FA_synthesis"/>
    <property type="match status" value="1"/>
</dbReference>
<keyword evidence="12" id="KW-1185">Reference proteome</keyword>
<keyword evidence="4 10" id="KW-0808">Transferase</keyword>
<keyword evidence="5 10" id="KW-0443">Lipid metabolism</keyword>
<organism evidence="11 12">
    <name type="scientific">Caulifigura coniformis</name>
    <dbReference type="NCBI Taxonomy" id="2527983"/>
    <lineage>
        <taxon>Bacteria</taxon>
        <taxon>Pseudomonadati</taxon>
        <taxon>Planctomycetota</taxon>
        <taxon>Planctomycetia</taxon>
        <taxon>Planctomycetales</taxon>
        <taxon>Planctomycetaceae</taxon>
        <taxon>Caulifigura</taxon>
    </lineage>
</organism>
<name>A0A517SMW8_9PLAN</name>
<keyword evidence="2 10" id="KW-0963">Cytoplasm</keyword>
<dbReference type="PANTHER" id="PTHR30100">
    <property type="entry name" value="FATTY ACID/PHOSPHOLIPID SYNTHESIS PROTEIN PLSX"/>
    <property type="match status" value="1"/>
</dbReference>
<dbReference type="SUPFAM" id="SSF53659">
    <property type="entry name" value="Isocitrate/Isopropylmalate dehydrogenase-like"/>
    <property type="match status" value="1"/>
</dbReference>
<evidence type="ECO:0000256" key="1">
    <source>
        <dbReference type="ARBA" id="ARBA00001232"/>
    </source>
</evidence>
<evidence type="ECO:0000256" key="8">
    <source>
        <dbReference type="ARBA" id="ARBA00024069"/>
    </source>
</evidence>
<comment type="subunit">
    <text evidence="9 10">Homodimer. Probably interacts with PlsY.</text>
</comment>
<sequence length="331" mass="35216">MRIALDAMGGDFAPQINVQGAIDALCANLDLEVQLVGDAGDLERRLAETGYSGERLSIVPADGFVGMEEKPTEALRKKPRSSIAVCWKLMATREVDAIVSAGNTGGVVAAGLWSRLFLKGVKRPGIAVVLPTLTGRTVLMDVGANPDAKPEHLYQYAVMAQIYSREMLGISHPRVGLMNIGSEDGKGNELVRGTHQMLSKSPYKMDYVGNVEGRGLYLGEADVVICEGFVGNVVLKVSEGMASMFMRRIPDAILKSLHSEKHLAAAAFENLAHSYEYNETGGAPLLGIDGVCIICHGSSDARSIANALQGAAALHKRNVNAQIADALALSE</sequence>
<dbReference type="HAMAP" id="MF_00019">
    <property type="entry name" value="PlsX"/>
    <property type="match status" value="1"/>
</dbReference>
<evidence type="ECO:0000256" key="7">
    <source>
        <dbReference type="ARBA" id="ARBA00023264"/>
    </source>
</evidence>
<evidence type="ECO:0000256" key="10">
    <source>
        <dbReference type="HAMAP-Rule" id="MF_00019"/>
    </source>
</evidence>
<dbReference type="Gene3D" id="3.40.718.10">
    <property type="entry name" value="Isopropylmalate Dehydrogenase"/>
    <property type="match status" value="1"/>
</dbReference>
<dbReference type="EC" id="2.3.1.274" evidence="8 10"/>
<evidence type="ECO:0000313" key="11">
    <source>
        <dbReference type="EMBL" id="QDT57446.1"/>
    </source>
</evidence>
<dbReference type="OrthoDB" id="9806408at2"/>
<comment type="similarity">
    <text evidence="10">Belongs to the PlsX family.</text>
</comment>
<dbReference type="GO" id="GO:0008654">
    <property type="term" value="P:phospholipid biosynthetic process"/>
    <property type="evidence" value="ECO:0007669"/>
    <property type="project" value="UniProtKB-KW"/>
</dbReference>
<comment type="subcellular location">
    <subcellularLocation>
        <location evidence="10">Cytoplasm</location>
    </subcellularLocation>
    <text evidence="10">Associated with the membrane possibly through PlsY.</text>
</comment>
<proteinExistence type="inferred from homology"/>
<evidence type="ECO:0000256" key="4">
    <source>
        <dbReference type="ARBA" id="ARBA00022679"/>
    </source>
</evidence>
<dbReference type="AlphaFoldDB" id="A0A517SMW8"/>
<evidence type="ECO:0000256" key="6">
    <source>
        <dbReference type="ARBA" id="ARBA00023209"/>
    </source>
</evidence>
<dbReference type="GO" id="GO:0006633">
    <property type="term" value="P:fatty acid biosynthetic process"/>
    <property type="evidence" value="ECO:0007669"/>
    <property type="project" value="UniProtKB-UniRule"/>
</dbReference>
<evidence type="ECO:0000256" key="2">
    <source>
        <dbReference type="ARBA" id="ARBA00022490"/>
    </source>
</evidence>
<dbReference type="Proteomes" id="UP000315700">
    <property type="component" value="Chromosome"/>
</dbReference>
<dbReference type="PIRSF" id="PIRSF002465">
    <property type="entry name" value="Phsphlp_syn_PlsX"/>
    <property type="match status" value="1"/>
</dbReference>
<dbReference type="RefSeq" id="WP_145034793.1">
    <property type="nucleotide sequence ID" value="NZ_CP036271.1"/>
</dbReference>
<dbReference type="UniPathway" id="UPA00085"/>
<keyword evidence="7 10" id="KW-1208">Phospholipid metabolism</keyword>
<keyword evidence="3 10" id="KW-0444">Lipid biosynthesis</keyword>
<evidence type="ECO:0000256" key="5">
    <source>
        <dbReference type="ARBA" id="ARBA00023098"/>
    </source>
</evidence>
<comment type="function">
    <text evidence="10">Catalyzes the reversible formation of acyl-phosphate (acyl-PO(4)) from acyl-[acyl-carrier-protein] (acyl-ACP). This enzyme utilizes acyl-ACP as fatty acyl donor, but not acyl-CoA.</text>
</comment>
<evidence type="ECO:0000256" key="3">
    <source>
        <dbReference type="ARBA" id="ARBA00022516"/>
    </source>
</evidence>
<comment type="pathway">
    <text evidence="10">Lipid metabolism; phospholipid metabolism.</text>
</comment>
<dbReference type="InterPro" id="IPR012281">
    <property type="entry name" value="Phospholipid_synth_PlsX-like"/>
</dbReference>
<gene>
    <name evidence="10 11" type="primary">plsX</name>
    <name evidence="11" type="ORF">Pan44_55150</name>
</gene>
<dbReference type="InterPro" id="IPR003664">
    <property type="entry name" value="FA_synthesis"/>
</dbReference>
<dbReference type="EMBL" id="CP036271">
    <property type="protein sequence ID" value="QDT57446.1"/>
    <property type="molecule type" value="Genomic_DNA"/>
</dbReference>
<keyword evidence="6 10" id="KW-0594">Phospholipid biosynthesis</keyword>